<organism evidence="1">
    <name type="scientific">Tanacetum cinerariifolium</name>
    <name type="common">Dalmatian daisy</name>
    <name type="synonym">Chrysanthemum cinerariifolium</name>
    <dbReference type="NCBI Taxonomy" id="118510"/>
    <lineage>
        <taxon>Eukaryota</taxon>
        <taxon>Viridiplantae</taxon>
        <taxon>Streptophyta</taxon>
        <taxon>Embryophyta</taxon>
        <taxon>Tracheophyta</taxon>
        <taxon>Spermatophyta</taxon>
        <taxon>Magnoliopsida</taxon>
        <taxon>eudicotyledons</taxon>
        <taxon>Gunneridae</taxon>
        <taxon>Pentapetalae</taxon>
        <taxon>asterids</taxon>
        <taxon>campanulids</taxon>
        <taxon>Asterales</taxon>
        <taxon>Asteraceae</taxon>
        <taxon>Asteroideae</taxon>
        <taxon>Anthemideae</taxon>
        <taxon>Anthemidinae</taxon>
        <taxon>Tanacetum</taxon>
    </lineage>
</organism>
<dbReference type="EMBL" id="BKCJ011367655">
    <property type="protein sequence ID" value="GFD26296.1"/>
    <property type="molecule type" value="Genomic_DNA"/>
</dbReference>
<reference evidence="1" key="1">
    <citation type="journal article" date="2019" name="Sci. Rep.">
        <title>Draft genome of Tanacetum cinerariifolium, the natural source of mosquito coil.</title>
        <authorList>
            <person name="Yamashiro T."/>
            <person name="Shiraishi A."/>
            <person name="Satake H."/>
            <person name="Nakayama K."/>
        </authorList>
    </citation>
    <scope>NUCLEOTIDE SEQUENCE</scope>
</reference>
<protein>
    <submittedName>
        <fullName evidence="1">Uncharacterized protein</fullName>
    </submittedName>
</protein>
<accession>A0A699UYY2</accession>
<sequence length="138" mass="14860">TPSSGMRHSYHLCLSVSSIHRSSAAILARPSQDSSSTSPSCKKSKFHAASVPLSLPIPRALSDGIEIDPEIQGEINECIAYADALRDRGTDARVIVETVDRDEVETGTRGPVKVRVDRVTHLVTTDDIPEPAQEEGVV</sequence>
<evidence type="ECO:0000313" key="1">
    <source>
        <dbReference type="EMBL" id="GFD26296.1"/>
    </source>
</evidence>
<proteinExistence type="predicted"/>
<feature type="non-terminal residue" evidence="1">
    <location>
        <position position="1"/>
    </location>
</feature>
<gene>
    <name evidence="1" type="ORF">Tci_898265</name>
</gene>
<comment type="caution">
    <text evidence="1">The sequence shown here is derived from an EMBL/GenBank/DDBJ whole genome shotgun (WGS) entry which is preliminary data.</text>
</comment>
<dbReference type="AlphaFoldDB" id="A0A699UYY2"/>
<feature type="non-terminal residue" evidence="1">
    <location>
        <position position="138"/>
    </location>
</feature>
<name>A0A699UYY2_TANCI</name>